<proteinExistence type="predicted"/>
<comment type="caution">
    <text evidence="2">The sequence shown here is derived from an EMBL/GenBank/DDBJ whole genome shotgun (WGS) entry which is preliminary data.</text>
</comment>
<dbReference type="AlphaFoldDB" id="A0A917KNT8"/>
<organism evidence="2 3">
    <name type="scientific">Streptomyces lacrimifluminis</name>
    <dbReference type="NCBI Taxonomy" id="1500077"/>
    <lineage>
        <taxon>Bacteria</taxon>
        <taxon>Bacillati</taxon>
        <taxon>Actinomycetota</taxon>
        <taxon>Actinomycetes</taxon>
        <taxon>Kitasatosporales</taxon>
        <taxon>Streptomycetaceae</taxon>
        <taxon>Streptomyces</taxon>
    </lineage>
</organism>
<evidence type="ECO:0000313" key="3">
    <source>
        <dbReference type="Proteomes" id="UP000625682"/>
    </source>
</evidence>
<feature type="compositionally biased region" description="Low complexity" evidence="1">
    <location>
        <begin position="67"/>
        <end position="79"/>
    </location>
</feature>
<dbReference type="EMBL" id="BMMU01000003">
    <property type="protein sequence ID" value="GGJ17314.1"/>
    <property type="molecule type" value="Genomic_DNA"/>
</dbReference>
<sequence length="92" mass="9803">MLIDVTVVRLLLLVPAVTTVLGEHAWRTPGPLDRTLPHVAPEADEHDSGPATIHVSIAPNRVREQNGARAPKGARAPPASSQPVRSRRGPPC</sequence>
<evidence type="ECO:0000256" key="1">
    <source>
        <dbReference type="SAM" id="MobiDB-lite"/>
    </source>
</evidence>
<evidence type="ECO:0000313" key="2">
    <source>
        <dbReference type="EMBL" id="GGJ17314.1"/>
    </source>
</evidence>
<gene>
    <name evidence="2" type="ORF">GCM10012282_11950</name>
</gene>
<reference evidence="2" key="1">
    <citation type="journal article" date="2014" name="Int. J. Syst. Evol. Microbiol.">
        <title>Complete genome sequence of Corynebacterium casei LMG S-19264T (=DSM 44701T), isolated from a smear-ripened cheese.</title>
        <authorList>
            <consortium name="US DOE Joint Genome Institute (JGI-PGF)"/>
            <person name="Walter F."/>
            <person name="Albersmeier A."/>
            <person name="Kalinowski J."/>
            <person name="Ruckert C."/>
        </authorList>
    </citation>
    <scope>NUCLEOTIDE SEQUENCE</scope>
    <source>
        <strain evidence="2">CGMCC 4.7272</strain>
    </source>
</reference>
<protein>
    <submittedName>
        <fullName evidence="2">Uncharacterized protein</fullName>
    </submittedName>
</protein>
<accession>A0A917KNT8</accession>
<keyword evidence="3" id="KW-1185">Reference proteome</keyword>
<feature type="region of interest" description="Disordered" evidence="1">
    <location>
        <begin position="26"/>
        <end position="92"/>
    </location>
</feature>
<name>A0A917KNT8_9ACTN</name>
<dbReference type="Proteomes" id="UP000625682">
    <property type="component" value="Unassembled WGS sequence"/>
</dbReference>
<reference evidence="2" key="2">
    <citation type="submission" date="2020-09" db="EMBL/GenBank/DDBJ databases">
        <authorList>
            <person name="Sun Q."/>
            <person name="Zhou Y."/>
        </authorList>
    </citation>
    <scope>NUCLEOTIDE SEQUENCE</scope>
    <source>
        <strain evidence="2">CGMCC 4.7272</strain>
    </source>
</reference>